<reference evidence="1" key="1">
    <citation type="submission" date="2021-12" db="EMBL/GenBank/DDBJ databases">
        <title>Alicyclobacillaceae gen. nov., sp. nov., isolated from chalcocite enrichment system.</title>
        <authorList>
            <person name="Jiang Z."/>
        </authorList>
    </citation>
    <scope>NUCLEOTIDE SEQUENCE</scope>
    <source>
        <strain evidence="1">MYW30-H2</strain>
    </source>
</reference>
<sequence length="69" mass="8310">MAEATNKLNQIMEQMILHKPGQWFYWFNVHERWEPSISNFFDVYSEHPNVSTVFPAAERIAASQYEYFH</sequence>
<organism evidence="1 2">
    <name type="scientific">Fodinisporobacter ferrooxydans</name>
    <dbReference type="NCBI Taxonomy" id="2901836"/>
    <lineage>
        <taxon>Bacteria</taxon>
        <taxon>Bacillati</taxon>
        <taxon>Bacillota</taxon>
        <taxon>Bacilli</taxon>
        <taxon>Bacillales</taxon>
        <taxon>Alicyclobacillaceae</taxon>
        <taxon>Fodinisporobacter</taxon>
    </lineage>
</organism>
<evidence type="ECO:0000313" key="2">
    <source>
        <dbReference type="Proteomes" id="UP000830167"/>
    </source>
</evidence>
<protein>
    <submittedName>
        <fullName evidence="1">Uncharacterized protein</fullName>
    </submittedName>
</protein>
<name>A0ABY4CEU0_9BACL</name>
<dbReference type="EMBL" id="CP089291">
    <property type="protein sequence ID" value="UOF89050.1"/>
    <property type="molecule type" value="Genomic_DNA"/>
</dbReference>
<evidence type="ECO:0000313" key="1">
    <source>
        <dbReference type="EMBL" id="UOF89050.1"/>
    </source>
</evidence>
<accession>A0ABY4CEU0</accession>
<proteinExistence type="predicted"/>
<gene>
    <name evidence="1" type="ORF">LSG31_14070</name>
</gene>
<keyword evidence="2" id="KW-1185">Reference proteome</keyword>
<dbReference type="Proteomes" id="UP000830167">
    <property type="component" value="Chromosome"/>
</dbReference>
<dbReference type="RefSeq" id="WP_347435732.1">
    <property type="nucleotide sequence ID" value="NZ_CP089291.1"/>
</dbReference>